<dbReference type="PANTHER" id="PTHR12358">
    <property type="entry name" value="SPHINGOSINE KINASE"/>
    <property type="match status" value="1"/>
</dbReference>
<dbReference type="Gene3D" id="2.60.200.40">
    <property type="match status" value="1"/>
</dbReference>
<name>L7MHD5_RHIPC</name>
<dbReference type="InterPro" id="IPR016064">
    <property type="entry name" value="NAD/diacylglycerol_kinase_sf"/>
</dbReference>
<dbReference type="GO" id="GO:0016020">
    <property type="term" value="C:membrane"/>
    <property type="evidence" value="ECO:0007669"/>
    <property type="project" value="GOC"/>
</dbReference>
<proteinExistence type="evidence at transcript level"/>
<dbReference type="SUPFAM" id="SSF111331">
    <property type="entry name" value="NAD kinase/diacylglycerol kinase-like"/>
    <property type="match status" value="1"/>
</dbReference>
<dbReference type="PROSITE" id="PS50146">
    <property type="entry name" value="DAGK"/>
    <property type="match status" value="1"/>
</dbReference>
<accession>L7MHD5</accession>
<evidence type="ECO:0000259" key="1">
    <source>
        <dbReference type="PROSITE" id="PS50146"/>
    </source>
</evidence>
<protein>
    <recommendedName>
        <fullName evidence="1">DAGKc domain-containing protein</fullName>
    </recommendedName>
</protein>
<dbReference type="Pfam" id="PF19280">
    <property type="entry name" value="CERK_C"/>
    <property type="match status" value="1"/>
</dbReference>
<dbReference type="EMBL" id="GACK01001792">
    <property type="protein sequence ID" value="JAA63242.1"/>
    <property type="molecule type" value="mRNA"/>
</dbReference>
<organism evidence="2">
    <name type="scientific">Rhipicephalus pulchellus</name>
    <name type="common">Yellow backed tick</name>
    <name type="synonym">Dermacentor pulchellus</name>
    <dbReference type="NCBI Taxonomy" id="72859"/>
    <lineage>
        <taxon>Eukaryota</taxon>
        <taxon>Metazoa</taxon>
        <taxon>Ecdysozoa</taxon>
        <taxon>Arthropoda</taxon>
        <taxon>Chelicerata</taxon>
        <taxon>Arachnida</taxon>
        <taxon>Acari</taxon>
        <taxon>Parasitiformes</taxon>
        <taxon>Ixodida</taxon>
        <taxon>Ixodoidea</taxon>
        <taxon>Ixodidae</taxon>
        <taxon>Rhipicephalinae</taxon>
        <taxon>Rhipicephalus</taxon>
        <taxon>Rhipicephalus</taxon>
    </lineage>
</organism>
<dbReference type="InterPro" id="IPR050187">
    <property type="entry name" value="Lipid_Phosphate_FormReg"/>
</dbReference>
<dbReference type="InterPro" id="IPR017438">
    <property type="entry name" value="ATP-NAD_kinase_N"/>
</dbReference>
<evidence type="ECO:0000313" key="2">
    <source>
        <dbReference type="EMBL" id="JAA63242.1"/>
    </source>
</evidence>
<dbReference type="GO" id="GO:0001729">
    <property type="term" value="F:ceramide kinase activity"/>
    <property type="evidence" value="ECO:0007669"/>
    <property type="project" value="TreeGrafter"/>
</dbReference>
<dbReference type="InterPro" id="IPR045363">
    <property type="entry name" value="CERK_C"/>
</dbReference>
<dbReference type="PANTHER" id="PTHR12358:SF111">
    <property type="entry name" value="CERAMIDE KINASE, ISOFORM A"/>
    <property type="match status" value="1"/>
</dbReference>
<dbReference type="InterPro" id="IPR001206">
    <property type="entry name" value="Diacylglycerol_kinase_cat_dom"/>
</dbReference>
<reference evidence="2" key="1">
    <citation type="submission" date="2012-11" db="EMBL/GenBank/DDBJ databases">
        <authorList>
            <person name="Lucero-Rivera Y.E."/>
            <person name="Tovar-Ramirez D."/>
        </authorList>
    </citation>
    <scope>NUCLEOTIDE SEQUENCE</scope>
    <source>
        <tissue evidence="2">Salivary gland</tissue>
    </source>
</reference>
<dbReference type="Gene3D" id="3.40.50.10330">
    <property type="entry name" value="Probable inorganic polyphosphate/atp-NAD kinase, domain 1"/>
    <property type="match status" value="1"/>
</dbReference>
<feature type="non-terminal residue" evidence="2">
    <location>
        <position position="1"/>
    </location>
</feature>
<dbReference type="AlphaFoldDB" id="L7MHD5"/>
<dbReference type="GO" id="GO:0006672">
    <property type="term" value="P:ceramide metabolic process"/>
    <property type="evidence" value="ECO:0007669"/>
    <property type="project" value="TreeGrafter"/>
</dbReference>
<dbReference type="Pfam" id="PF00781">
    <property type="entry name" value="DAGK_cat"/>
    <property type="match status" value="1"/>
</dbReference>
<reference evidence="2" key="2">
    <citation type="journal article" date="2015" name="J. Proteomics">
        <title>Sexual differences in the sialomes of the zebra tick, Rhipicephalus pulchellus.</title>
        <authorList>
            <person name="Tan A.W."/>
            <person name="Francischetti I.M."/>
            <person name="Slovak M."/>
            <person name="Kini R.M."/>
            <person name="Ribeiro J.M."/>
        </authorList>
    </citation>
    <scope>NUCLEOTIDE SEQUENCE</scope>
    <source>
        <tissue evidence="2">Salivary gland</tissue>
    </source>
</reference>
<sequence length="597" mass="64211">QNPRDGFPPLAVPSPAACVRVVPPNSAMAKAPGGPVGDPLLVSTFAQSSTKKRLMLYENGISVADVSRHSKSEDELFIPLSRVVAAEAWPCCSGGCNHTRAISNGRAAPVSVSASAACLVTSTADGGGTATTTATAGYDGGGRVSLGDPALRLHVAKPVRSHSWCLQTLVLRGVSGRSSDHALAHQWADAVQDRLRGADRPRKLLVFVNPFGGRKRAPIIYQRKVAPIFQMAGISVELITTRYAGHAKECLLEMDLSLFDGVVCVGGDGMVNEIVNGVLLRAQRDAGVDANDPNSRLQPGTIKIGVIPAGSTDALVCTTTGENSPVTSALLIAMGAEIGVDVASIHSGERLVRYSSGFLSYGFFGDNIKASEKFRWMGPLRYNWTGWQTFLKHHVYEGELKLLVQPETTDANYDPAGTDRCRAGCEVCHTPSGDIPLQILNTSDGNLENKPYWLGIQGHFLSVSCALMANRCARSTAGVAPTAHLGNGLMDVVLVSQCSRRNFLRFLVALANSETCSPFKFPFVHCFRTSCFEFVPKTPDSSDEGTVKHTGSWQCDGELLTETSLLVRSHRQLLKLYAHGIEERDEYRSDRCFCSCQ</sequence>
<dbReference type="SMART" id="SM00046">
    <property type="entry name" value="DAGKc"/>
    <property type="match status" value="1"/>
</dbReference>
<feature type="domain" description="DAGKc" evidence="1">
    <location>
        <begin position="199"/>
        <end position="349"/>
    </location>
</feature>